<accession>A0A317XMW2</accession>
<evidence type="ECO:0000313" key="3">
    <source>
        <dbReference type="Proteomes" id="UP000246740"/>
    </source>
</evidence>
<organism evidence="2 3">
    <name type="scientific">Testicularia cyperi</name>
    <dbReference type="NCBI Taxonomy" id="1882483"/>
    <lineage>
        <taxon>Eukaryota</taxon>
        <taxon>Fungi</taxon>
        <taxon>Dikarya</taxon>
        <taxon>Basidiomycota</taxon>
        <taxon>Ustilaginomycotina</taxon>
        <taxon>Ustilaginomycetes</taxon>
        <taxon>Ustilaginales</taxon>
        <taxon>Anthracoideaceae</taxon>
        <taxon>Testicularia</taxon>
    </lineage>
</organism>
<proteinExistence type="predicted"/>
<dbReference type="InParanoid" id="A0A317XMW2"/>
<protein>
    <submittedName>
        <fullName evidence="2">Uncharacterized protein</fullName>
    </submittedName>
</protein>
<feature type="region of interest" description="Disordered" evidence="1">
    <location>
        <begin position="505"/>
        <end position="546"/>
    </location>
</feature>
<feature type="region of interest" description="Disordered" evidence="1">
    <location>
        <begin position="21"/>
        <end position="62"/>
    </location>
</feature>
<feature type="region of interest" description="Disordered" evidence="1">
    <location>
        <begin position="91"/>
        <end position="177"/>
    </location>
</feature>
<dbReference type="EMBL" id="KZ819196">
    <property type="protein sequence ID" value="PWY99217.1"/>
    <property type="molecule type" value="Genomic_DNA"/>
</dbReference>
<dbReference type="Proteomes" id="UP000246740">
    <property type="component" value="Unassembled WGS sequence"/>
</dbReference>
<feature type="compositionally biased region" description="Pro residues" evidence="1">
    <location>
        <begin position="248"/>
        <end position="260"/>
    </location>
</feature>
<feature type="compositionally biased region" description="Low complexity" evidence="1">
    <location>
        <begin position="767"/>
        <end position="781"/>
    </location>
</feature>
<gene>
    <name evidence="2" type="ORF">BCV70DRAFT_218162</name>
</gene>
<keyword evidence="3" id="KW-1185">Reference proteome</keyword>
<name>A0A317XMW2_9BASI</name>
<evidence type="ECO:0000313" key="2">
    <source>
        <dbReference type="EMBL" id="PWY99217.1"/>
    </source>
</evidence>
<feature type="compositionally biased region" description="Polar residues" evidence="1">
    <location>
        <begin position="155"/>
        <end position="168"/>
    </location>
</feature>
<dbReference type="AlphaFoldDB" id="A0A317XMW2"/>
<feature type="compositionally biased region" description="Polar residues" evidence="1">
    <location>
        <begin position="826"/>
        <end position="849"/>
    </location>
</feature>
<evidence type="ECO:0000256" key="1">
    <source>
        <dbReference type="SAM" id="MobiDB-lite"/>
    </source>
</evidence>
<feature type="compositionally biased region" description="Low complexity" evidence="1">
    <location>
        <begin position="105"/>
        <end position="127"/>
    </location>
</feature>
<feature type="region of interest" description="Disordered" evidence="1">
    <location>
        <begin position="817"/>
        <end position="849"/>
    </location>
</feature>
<feature type="compositionally biased region" description="Basic residues" evidence="1">
    <location>
        <begin position="523"/>
        <end position="543"/>
    </location>
</feature>
<sequence>MSKEPASPSWRQSFYRRRSRTLGVSDDPDVSLGVAQIPPLSPAPSSRNVSRFEDSDDEEHLHHSFLHSSLAHKSRLAALGTASRFFKTKRNSGIATTSGPGPLHSSATSTNSGSSVSTSSPSPRGSPAMLRRPMTSEGTSGLAGRFGYVSHSSHRATPSEVQTISSHTSRSKSPESFDLGLQLSLQGGPIRPKKEKVAESAATALRIERIDEPRLSHDSFPWPLPPHRLPPPPPPPPYRESSGDRPEIPPLLYRPPPPISPEFSNPVLRKTRSSSTLRYDPQRRPRQLTETCATEKAAKCEPASECTSLRQDHGRDSSEIPQVAERPSPPHVRPANIVEVREGEGTLEPRPLLPRHAPKQSQLPPQKPPPRFLPPPPPPACPKKDCDVTNQSGSPGDARKALNAPASRQARLPVDPLPAIPPSEAATLPFRTFETTVKTIKLTEPAKPQHGEDMQQLIANTLVDLNVGGTHFTTLLTTLRGAPGDTSRPFNFLVRQLNDKLSSASKLAALPDATSRETETTKPRRSNTRARRRKRTLRPRSGAKSKATVILNGQTVELETCNDSDGFVTIDEPPGLVMHTASSISSSIGSCHSSSQRLSSSSIGTPQSSDFYHFELQEPLVSPGFNINAGPLLSPISATALATSPLQVAASGLRRSSQWSIGPIEGSPDPVDLTVPSPSSESIYGGLLSPLLDQHFLEFRKSIKSLERSYHDLFPSDVDEEEQDDAVDEIEGCTRKLDLGRHLRKPSLPSRPGSAIKPILTGRRNRAASNARSVALRSSMRLPPPPPPKRSSTLSSLPYRAADEIDFALSRRDGAEKLGGARSHQRSTAFASECVSSDNSTTHPNTSAVSQVEVEIDTTRMSTSITLSIFIDRSPSLYSTLLATLRSGRIPHSLVAPAESEFGSDLDLDRGSSKSEHCNHARCLSRQARIRQRARLYSFREEADWLGYHSIVSLCDAELAKL</sequence>
<feature type="region of interest" description="Disordered" evidence="1">
    <location>
        <begin position="741"/>
        <end position="797"/>
    </location>
</feature>
<dbReference type="OrthoDB" id="2414723at2759"/>
<feature type="compositionally biased region" description="Pro residues" evidence="1">
    <location>
        <begin position="222"/>
        <end position="238"/>
    </location>
</feature>
<reference evidence="2 3" key="1">
    <citation type="journal article" date="2018" name="Mol. Biol. Evol.">
        <title>Broad Genomic Sampling Reveals a Smut Pathogenic Ancestry of the Fungal Clade Ustilaginomycotina.</title>
        <authorList>
            <person name="Kijpornyongpan T."/>
            <person name="Mondo S.J."/>
            <person name="Barry K."/>
            <person name="Sandor L."/>
            <person name="Lee J."/>
            <person name="Lipzen A."/>
            <person name="Pangilinan J."/>
            <person name="LaButti K."/>
            <person name="Hainaut M."/>
            <person name="Henrissat B."/>
            <person name="Grigoriev I.V."/>
            <person name="Spatafora J.W."/>
            <person name="Aime M.C."/>
        </authorList>
    </citation>
    <scope>NUCLEOTIDE SEQUENCE [LARGE SCALE GENOMIC DNA]</scope>
    <source>
        <strain evidence="2 3">MCA 3645</strain>
    </source>
</reference>
<feature type="compositionally biased region" description="Pro residues" evidence="1">
    <location>
        <begin position="365"/>
        <end position="381"/>
    </location>
</feature>
<feature type="region of interest" description="Disordered" evidence="1">
    <location>
        <begin position="209"/>
        <end position="420"/>
    </location>
</feature>